<sequence>MPGEWVAELRRLAGAGLDIVQIAEYMREHHAEFQERSLVTLNEYRLAFDLSVRQMQDIGGWYEGGLTSEYLRSVIPL</sequence>
<evidence type="ECO:0000313" key="2">
    <source>
        <dbReference type="Proteomes" id="UP001305606"/>
    </source>
</evidence>
<accession>A0ABY9UV94</accession>
<organism evidence="1 2">
    <name type="scientific">Streptomyces luomodiensis</name>
    <dbReference type="NCBI Taxonomy" id="3026192"/>
    <lineage>
        <taxon>Bacteria</taxon>
        <taxon>Bacillati</taxon>
        <taxon>Actinomycetota</taxon>
        <taxon>Actinomycetes</taxon>
        <taxon>Kitasatosporales</taxon>
        <taxon>Streptomycetaceae</taxon>
        <taxon>Streptomyces</taxon>
    </lineage>
</organism>
<gene>
    <name evidence="1" type="ORF">PS467_14645</name>
</gene>
<keyword evidence="2" id="KW-1185">Reference proteome</keyword>
<proteinExistence type="predicted"/>
<reference evidence="1 2" key="1">
    <citation type="submission" date="2023-02" db="EMBL/GenBank/DDBJ databases">
        <title>Streptomyces sp. SCA4-21 with antifungal activity against Fusarium oxysporum f. sp. cubense, Streptomyces sp. SCA2-17 with antifungal activity against Fusarium oxysporum f. sp. cubense.</title>
        <authorList>
            <person name="Qi D."/>
        </authorList>
    </citation>
    <scope>NUCLEOTIDE SEQUENCE [LARGE SCALE GENOMIC DNA]</scope>
    <source>
        <strain evidence="1 2">SCA4-21</strain>
    </source>
</reference>
<evidence type="ECO:0000313" key="1">
    <source>
        <dbReference type="EMBL" id="WNE96485.1"/>
    </source>
</evidence>
<name>A0ABY9UV94_9ACTN</name>
<dbReference type="EMBL" id="CP117522">
    <property type="protein sequence ID" value="WNE96485.1"/>
    <property type="molecule type" value="Genomic_DNA"/>
</dbReference>
<dbReference type="RefSeq" id="WP_311035658.1">
    <property type="nucleotide sequence ID" value="NZ_CP117522.1"/>
</dbReference>
<protein>
    <submittedName>
        <fullName evidence="1">Uncharacterized protein</fullName>
    </submittedName>
</protein>
<dbReference type="Proteomes" id="UP001305606">
    <property type="component" value="Chromosome"/>
</dbReference>